<dbReference type="PRINTS" id="PR01488">
    <property type="entry name" value="RTXTOXINA"/>
</dbReference>
<evidence type="ECO:0000256" key="3">
    <source>
        <dbReference type="ARBA" id="ARBA00004613"/>
    </source>
</evidence>
<reference evidence="12 13" key="1">
    <citation type="submission" date="2020-11" db="EMBL/GenBank/DDBJ databases">
        <authorList>
            <person name="Kim M.K."/>
        </authorList>
    </citation>
    <scope>NUCLEOTIDE SEQUENCE [LARGE SCALE GENOMIC DNA]</scope>
    <source>
        <strain evidence="12 13">BT290</strain>
    </source>
</reference>
<dbReference type="PANTHER" id="PTHR38340:SF1">
    <property type="entry name" value="S-LAYER PROTEIN"/>
    <property type="match status" value="1"/>
</dbReference>
<keyword evidence="13" id="KW-1185">Reference proteome</keyword>
<feature type="domain" description="Peptidase C-terminal archaeal/bacterial" evidence="10">
    <location>
        <begin position="867"/>
        <end position="937"/>
    </location>
</feature>
<gene>
    <name evidence="12" type="ORF">I2H36_14685</name>
</gene>
<evidence type="ECO:0000256" key="1">
    <source>
        <dbReference type="ARBA" id="ARBA00001913"/>
    </source>
</evidence>
<dbReference type="PROSITE" id="PS00330">
    <property type="entry name" value="HEMOLYSIN_CALCIUM"/>
    <property type="match status" value="7"/>
</dbReference>
<dbReference type="InterPro" id="IPR007280">
    <property type="entry name" value="Peptidase_C_arc/bac"/>
</dbReference>
<feature type="region of interest" description="Disordered" evidence="9">
    <location>
        <begin position="702"/>
        <end position="730"/>
    </location>
</feature>
<organism evidence="12 13">
    <name type="scientific">Microvirga terrestris</name>
    <dbReference type="NCBI Taxonomy" id="2791024"/>
    <lineage>
        <taxon>Bacteria</taxon>
        <taxon>Pseudomonadati</taxon>
        <taxon>Pseudomonadota</taxon>
        <taxon>Alphaproteobacteria</taxon>
        <taxon>Hyphomicrobiales</taxon>
        <taxon>Methylobacteriaceae</taxon>
        <taxon>Microvirga</taxon>
    </lineage>
</organism>
<dbReference type="InterPro" id="IPR050557">
    <property type="entry name" value="RTX_toxin/Mannuronan_C5-epim"/>
</dbReference>
<protein>
    <submittedName>
        <fullName evidence="12">M10 family metallopeptidase C-terminal domain-containing protein</fullName>
    </submittedName>
</protein>
<comment type="cofactor">
    <cofactor evidence="1">
        <name>Ca(2+)</name>
        <dbReference type="ChEBI" id="CHEBI:29108"/>
    </cofactor>
</comment>
<dbReference type="EMBL" id="JADQDN010000007">
    <property type="protein sequence ID" value="MBF9197290.1"/>
    <property type="molecule type" value="Genomic_DNA"/>
</dbReference>
<dbReference type="InterPro" id="IPR013858">
    <property type="entry name" value="Peptidase_M10B_C"/>
</dbReference>
<evidence type="ECO:0000256" key="5">
    <source>
        <dbReference type="ARBA" id="ARBA00022656"/>
    </source>
</evidence>
<dbReference type="Proteomes" id="UP000611708">
    <property type="component" value="Unassembled WGS sequence"/>
</dbReference>
<dbReference type="SUPFAM" id="SSF51120">
    <property type="entry name" value="beta-Roll"/>
    <property type="match status" value="5"/>
</dbReference>
<accession>A0ABS0HUW5</accession>
<comment type="caution">
    <text evidence="12">The sequence shown here is derived from an EMBL/GenBank/DDBJ whole genome shotgun (WGS) entry which is preliminary data.</text>
</comment>
<keyword evidence="6" id="KW-0677">Repeat</keyword>
<dbReference type="SUPFAM" id="SSF55486">
    <property type="entry name" value="Metalloproteases ('zincins'), catalytic domain"/>
    <property type="match status" value="1"/>
</dbReference>
<name>A0ABS0HUW5_9HYPH</name>
<evidence type="ECO:0000256" key="7">
    <source>
        <dbReference type="ARBA" id="ARBA00023026"/>
    </source>
</evidence>
<dbReference type="InterPro" id="IPR024079">
    <property type="entry name" value="MetalloPept_cat_dom_sf"/>
</dbReference>
<feature type="domain" description="Peptidase M10 serralysin C-terminal" evidence="11">
    <location>
        <begin position="235"/>
        <end position="367"/>
    </location>
</feature>
<comment type="subcellular location">
    <subcellularLocation>
        <location evidence="2">Membrane</location>
    </subcellularLocation>
    <subcellularLocation>
        <location evidence="3">Secreted</location>
    </subcellularLocation>
</comment>
<feature type="region of interest" description="Disordered" evidence="9">
    <location>
        <begin position="1"/>
        <end position="21"/>
    </location>
</feature>
<feature type="region of interest" description="Disordered" evidence="9">
    <location>
        <begin position="472"/>
        <end position="491"/>
    </location>
</feature>
<dbReference type="Pfam" id="PF00353">
    <property type="entry name" value="HemolysinCabind"/>
    <property type="match status" value="8"/>
</dbReference>
<dbReference type="InterPro" id="IPR011049">
    <property type="entry name" value="Serralysin-like_metalloprot_C"/>
</dbReference>
<dbReference type="PANTHER" id="PTHR38340">
    <property type="entry name" value="S-LAYER PROTEIN"/>
    <property type="match status" value="1"/>
</dbReference>
<feature type="compositionally biased region" description="Acidic residues" evidence="9">
    <location>
        <begin position="472"/>
        <end position="483"/>
    </location>
</feature>
<evidence type="ECO:0000313" key="13">
    <source>
        <dbReference type="Proteomes" id="UP000611708"/>
    </source>
</evidence>
<evidence type="ECO:0000256" key="8">
    <source>
        <dbReference type="ARBA" id="ARBA00023136"/>
    </source>
</evidence>
<keyword evidence="8" id="KW-0472">Membrane</keyword>
<evidence type="ECO:0000259" key="10">
    <source>
        <dbReference type="Pfam" id="PF04151"/>
    </source>
</evidence>
<evidence type="ECO:0000313" key="12">
    <source>
        <dbReference type="EMBL" id="MBF9197290.1"/>
    </source>
</evidence>
<dbReference type="PRINTS" id="PR00313">
    <property type="entry name" value="CABNDNGRPT"/>
</dbReference>
<evidence type="ECO:0000256" key="6">
    <source>
        <dbReference type="ARBA" id="ARBA00022737"/>
    </source>
</evidence>
<dbReference type="RefSeq" id="WP_196264655.1">
    <property type="nucleotide sequence ID" value="NZ_JADQDN010000007.1"/>
</dbReference>
<dbReference type="InterPro" id="IPR018511">
    <property type="entry name" value="Hemolysin-typ_Ca-bd_CS"/>
</dbReference>
<dbReference type="Gene3D" id="3.40.390.10">
    <property type="entry name" value="Collagenase (Catalytic Domain)"/>
    <property type="match status" value="1"/>
</dbReference>
<dbReference type="Pfam" id="PF04151">
    <property type="entry name" value="PPC"/>
    <property type="match status" value="1"/>
</dbReference>
<keyword evidence="7" id="KW-0843">Virulence</keyword>
<evidence type="ECO:0000259" key="11">
    <source>
        <dbReference type="Pfam" id="PF08548"/>
    </source>
</evidence>
<dbReference type="Gene3D" id="2.150.10.10">
    <property type="entry name" value="Serralysin-like metalloprotease, C-terminal"/>
    <property type="match status" value="5"/>
</dbReference>
<evidence type="ECO:0000256" key="4">
    <source>
        <dbReference type="ARBA" id="ARBA00022525"/>
    </source>
</evidence>
<dbReference type="InterPro" id="IPR003995">
    <property type="entry name" value="RTX_toxin_determinant-A"/>
</dbReference>
<dbReference type="InterPro" id="IPR001343">
    <property type="entry name" value="Hemolysn_Ca-bd"/>
</dbReference>
<sequence>MPNPSQTSDQWWVNDQTPDNPFGKSEDYESFLGYLGALGRSLTPEIAAGTLRINVYELNDHPDYKAAAIGALQMWSSVTPLKFEIVDDVPFNSATDWIEVVSPELGEEDDGSAYSSNRYVSIGQRFHDTEPNKTDIGGYVFDSFIHEFGHEFGLNHPGLYNYSGPGGVQINYLNNATWTYDRQQYSVMSYFDGIDVGETSRWSAATPLMADIEAIIRRFFSTVDANGVRTYQHIDLNTGDNVYGFGSTQYGYQLTSSGMQHDIGFVIHDTGGTDTIDFSGSTAGTILDLRAGQFSSVNGHSNNVSIFPGHNADGTDYYIENGIGSRYDDILIGNDGANTLDGRGGADRMAGNGGDDIYFVDSMDDIVREELNGGNDTVILLARNLKIRKIANVENIIYADVSPIQPGGSGETPPSAGDNTRTSLIFGDNGNNTLDGGAGDDTVFGQGGDDLIIGGRDSLASRDINNTIDVEDLEDQTESDDGNDALYGGGGNDVILGGQGNDILDGGDGNDTLSGQDGVDVFRGGAGVDTVDYSRESPFQLLVNLATNVASGGTASGDTFNSIENLIGSDDRIDRFIGTSAANHFWGRGGGDYFNGGGGNDILDGGNDGDILYGEAGNDTIIGGAGQDYLDGGSGTDTVVYAGSSGGVTIDLANGIAVGGNGDGPVQIVGRGTTIRHDILVGFENVVGSSSNDRLIGTNRANELSGGAGDDTLTGGGGADRLNGGVGRDTADYSDAKSGVRLTLTGGKSGGDKYVSIENLAGSGFNDRLTGNGAANVLIGQGGNDIIDGGRGDDIMLGDFDYQGDAPPRPGMGTGYATLGPDATNNSIAAAFDISNNFSLTSDPDIFDSTTILHTTVNATGNGLGGYYRIDLAAGTVITIDIDGIADPNVHDSWLRLLDSNGNIVANNDDGGGDPGSTSSRDSSTVFVVEETGTYYILEGSWSETAPGDGWAEAVPEGSTYKLNVSVEFPPAPAQPGVAGADRLNGGDGSDLLDGGLGADTLTGGAGEDVFRFSTALGNGNVDWIKDFKVVDDTILLDNLIFTNVGGDGAFDLGAFHRSAAGAAHDTDDRIIYDTDSGALSYDADGNGEVAGIQFARLSKNLNISAADFTII</sequence>
<keyword evidence="5" id="KW-0800">Toxin</keyword>
<evidence type="ECO:0000256" key="9">
    <source>
        <dbReference type="SAM" id="MobiDB-lite"/>
    </source>
</evidence>
<keyword evidence="4" id="KW-0964">Secreted</keyword>
<feature type="compositionally biased region" description="Gly residues" evidence="9">
    <location>
        <begin position="706"/>
        <end position="727"/>
    </location>
</feature>
<dbReference type="Pfam" id="PF08548">
    <property type="entry name" value="Peptidase_M10_C"/>
    <property type="match status" value="1"/>
</dbReference>
<proteinExistence type="predicted"/>
<feature type="compositionally biased region" description="Polar residues" evidence="9">
    <location>
        <begin position="1"/>
        <end position="19"/>
    </location>
</feature>
<evidence type="ECO:0000256" key="2">
    <source>
        <dbReference type="ARBA" id="ARBA00004370"/>
    </source>
</evidence>